<dbReference type="InterPro" id="IPR017423">
    <property type="entry name" value="TRM6"/>
</dbReference>
<dbReference type="GO" id="GO:0031515">
    <property type="term" value="C:tRNA (m1A) methyltransferase complex"/>
    <property type="evidence" value="ECO:0007669"/>
    <property type="project" value="InterPro"/>
</dbReference>
<dbReference type="GO" id="GO:0030488">
    <property type="term" value="P:tRNA methylation"/>
    <property type="evidence" value="ECO:0007669"/>
    <property type="project" value="InterPro"/>
</dbReference>
<dbReference type="PANTHER" id="PTHR12945:SF0">
    <property type="entry name" value="TRNA (ADENINE(58)-N(1))-METHYLTRANSFERASE NON-CATALYTIC SUBUNIT TRM6"/>
    <property type="match status" value="1"/>
</dbReference>
<comment type="similarity">
    <text evidence="2">Belongs to the TRM6/GCD10 family.</text>
</comment>
<dbReference type="Proteomes" id="UP000494206">
    <property type="component" value="Unassembled WGS sequence"/>
</dbReference>
<keyword evidence="5" id="KW-0539">Nucleus</keyword>
<dbReference type="AlphaFoldDB" id="A0A8S1FAT5"/>
<comment type="caution">
    <text evidence="8">The sequence shown here is derived from an EMBL/GenBank/DDBJ whole genome shotgun (WGS) entry which is preliminary data.</text>
</comment>
<evidence type="ECO:0000256" key="7">
    <source>
        <dbReference type="SAM" id="MobiDB-lite"/>
    </source>
</evidence>
<evidence type="ECO:0000256" key="1">
    <source>
        <dbReference type="ARBA" id="ARBA00004123"/>
    </source>
</evidence>
<evidence type="ECO:0000256" key="5">
    <source>
        <dbReference type="ARBA" id="ARBA00023242"/>
    </source>
</evidence>
<keyword evidence="9" id="KW-1185">Reference proteome</keyword>
<name>A0A8S1FAT5_9PELO</name>
<evidence type="ECO:0000313" key="8">
    <source>
        <dbReference type="EMBL" id="CAB3408689.1"/>
    </source>
</evidence>
<evidence type="ECO:0000256" key="4">
    <source>
        <dbReference type="ARBA" id="ARBA00022694"/>
    </source>
</evidence>
<dbReference type="PANTHER" id="PTHR12945">
    <property type="entry name" value="TRANSLATION INITIATION FACTOR EIF3-RELATED"/>
    <property type="match status" value="1"/>
</dbReference>
<feature type="compositionally biased region" description="Basic and acidic residues" evidence="7">
    <location>
        <begin position="295"/>
        <end position="319"/>
    </location>
</feature>
<sequence>MDGIQKGDVIRKEEYLVVQKVDGEQSRVLRLVPKQKVLIEKLKFNADSVIGQRFGLFEVINGDCRPLHADRLREQDEPMIDDSLSTESKDDEKLTPIAPSALKLEPEQKRQKMEHDEVLELKKLGATANELVAKLVQGSASFSTRTTYSQSKYIGRKSKKHSDRVLILRPTIRLLAKSYYLKDADRLAMLRNDQLGLILQMAGIHFGKKVVVFEQTLGLITSAVIERLAGRGGCVHIHRGAIAQSIPCVHSMNYTEEKMSTFLPVRIKCLLAGKQLPYDNHRKPNDDDDAECADDDKKNDDIENSEEDRKDDVEPKEDSGDVEQSATRRARRMENERKGLEIIENGAQSLIIASRTIDPIDVLEHIYSKLAPSATIVIYSPHMNILVDSYEWLVNHDAININITDQMCRIMQVLPDRTHPLMAQHVVGGNVLSAIKTDVAVK</sequence>
<protein>
    <recommendedName>
        <fullName evidence="3">tRNA (adenine(58)-N(1))-methyltransferase non-catalytic subunit TRM6</fullName>
    </recommendedName>
    <alternativeName>
        <fullName evidence="6">tRNA(m1A58)-methyltransferase subunit TRM6</fullName>
    </alternativeName>
</protein>
<comment type="subcellular location">
    <subcellularLocation>
        <location evidence="1">Nucleus</location>
    </subcellularLocation>
</comment>
<dbReference type="GO" id="GO:0005634">
    <property type="term" value="C:nucleus"/>
    <property type="evidence" value="ECO:0007669"/>
    <property type="project" value="UniProtKB-SubCell"/>
</dbReference>
<dbReference type="OrthoDB" id="10254665at2759"/>
<organism evidence="8 9">
    <name type="scientific">Caenorhabditis bovis</name>
    <dbReference type="NCBI Taxonomy" id="2654633"/>
    <lineage>
        <taxon>Eukaryota</taxon>
        <taxon>Metazoa</taxon>
        <taxon>Ecdysozoa</taxon>
        <taxon>Nematoda</taxon>
        <taxon>Chromadorea</taxon>
        <taxon>Rhabditida</taxon>
        <taxon>Rhabditina</taxon>
        <taxon>Rhabditomorpha</taxon>
        <taxon>Rhabditoidea</taxon>
        <taxon>Rhabditidae</taxon>
        <taxon>Peloderinae</taxon>
        <taxon>Caenorhabditis</taxon>
    </lineage>
</organism>
<accession>A0A8S1FAT5</accession>
<keyword evidence="4" id="KW-0819">tRNA processing</keyword>
<gene>
    <name evidence="8" type="ORF">CBOVIS_LOCUS10438</name>
</gene>
<feature type="region of interest" description="Disordered" evidence="7">
    <location>
        <begin position="278"/>
        <end position="333"/>
    </location>
</feature>
<proteinExistence type="inferred from homology"/>
<dbReference type="EMBL" id="CADEPM010000007">
    <property type="protein sequence ID" value="CAB3408689.1"/>
    <property type="molecule type" value="Genomic_DNA"/>
</dbReference>
<reference evidence="8 9" key="1">
    <citation type="submission" date="2020-04" db="EMBL/GenBank/DDBJ databases">
        <authorList>
            <person name="Laetsch R D."/>
            <person name="Stevens L."/>
            <person name="Kumar S."/>
            <person name="Blaxter L. M."/>
        </authorList>
    </citation>
    <scope>NUCLEOTIDE SEQUENCE [LARGE SCALE GENOMIC DNA]</scope>
</reference>
<dbReference type="Pfam" id="PF04189">
    <property type="entry name" value="Gcd10p"/>
    <property type="match status" value="1"/>
</dbReference>
<evidence type="ECO:0000256" key="2">
    <source>
        <dbReference type="ARBA" id="ARBA00008320"/>
    </source>
</evidence>
<evidence type="ECO:0000313" key="9">
    <source>
        <dbReference type="Proteomes" id="UP000494206"/>
    </source>
</evidence>
<evidence type="ECO:0000256" key="3">
    <source>
        <dbReference type="ARBA" id="ARBA00021704"/>
    </source>
</evidence>
<evidence type="ECO:0000256" key="6">
    <source>
        <dbReference type="ARBA" id="ARBA00032319"/>
    </source>
</evidence>